<feature type="transmembrane region" description="Helical" evidence="10">
    <location>
        <begin position="348"/>
        <end position="366"/>
    </location>
</feature>
<keyword evidence="6 8" id="KW-0472">Membrane</keyword>
<name>A0ABR2BJV4_9ROSI</name>
<dbReference type="PIRSF" id="PIRSF017209">
    <property type="entry name" value="Memb_At2g17000_prd"/>
    <property type="match status" value="1"/>
</dbReference>
<evidence type="ECO:0000256" key="7">
    <source>
        <dbReference type="ARBA" id="ARBA00023303"/>
    </source>
</evidence>
<evidence type="ECO:0000313" key="12">
    <source>
        <dbReference type="EMBL" id="KAK8507438.1"/>
    </source>
</evidence>
<keyword evidence="5" id="KW-0406">Ion transport</keyword>
<proteinExistence type="inferred from homology"/>
<evidence type="ECO:0000256" key="9">
    <source>
        <dbReference type="SAM" id="MobiDB-lite"/>
    </source>
</evidence>
<evidence type="ECO:0000313" key="13">
    <source>
        <dbReference type="Proteomes" id="UP001472677"/>
    </source>
</evidence>
<dbReference type="Pfam" id="PF00924">
    <property type="entry name" value="MS_channel_2nd"/>
    <property type="match status" value="1"/>
</dbReference>
<feature type="compositionally biased region" description="Basic and acidic residues" evidence="9">
    <location>
        <begin position="76"/>
        <end position="85"/>
    </location>
</feature>
<accession>A0ABR2BJV4</accession>
<dbReference type="InterPro" id="IPR023408">
    <property type="entry name" value="MscS_beta-dom_sf"/>
</dbReference>
<feature type="compositionally biased region" description="Polar residues" evidence="9">
    <location>
        <begin position="134"/>
        <end position="144"/>
    </location>
</feature>
<keyword evidence="7" id="KW-0407">Ion channel</keyword>
<feature type="transmembrane region" description="Helical" evidence="10">
    <location>
        <begin position="305"/>
        <end position="328"/>
    </location>
</feature>
<evidence type="ECO:0000256" key="5">
    <source>
        <dbReference type="ARBA" id="ARBA00023065"/>
    </source>
</evidence>
<comment type="caution">
    <text evidence="12">The sequence shown here is derived from an EMBL/GenBank/DDBJ whole genome shotgun (WGS) entry which is preliminary data.</text>
</comment>
<feature type="region of interest" description="Disordered" evidence="9">
    <location>
        <begin position="119"/>
        <end position="229"/>
    </location>
</feature>
<feature type="transmembrane region" description="Helical" evidence="10">
    <location>
        <begin position="687"/>
        <end position="711"/>
    </location>
</feature>
<evidence type="ECO:0000256" key="8">
    <source>
        <dbReference type="PIRNR" id="PIRNR017209"/>
    </source>
</evidence>
<dbReference type="InterPro" id="IPR006685">
    <property type="entry name" value="MscS_channel_2nd"/>
</dbReference>
<evidence type="ECO:0000256" key="6">
    <source>
        <dbReference type="ARBA" id="ARBA00023136"/>
    </source>
</evidence>
<dbReference type="InterPro" id="IPR016688">
    <property type="entry name" value="MscS-like_plants/fungi"/>
</dbReference>
<dbReference type="PANTHER" id="PTHR31618:SF1">
    <property type="entry name" value="EF-HAND DOMAIN-CONTAINING PROTEIN"/>
    <property type="match status" value="1"/>
</dbReference>
<dbReference type="EMBL" id="JBBPBM010000108">
    <property type="protein sequence ID" value="KAK8507438.1"/>
    <property type="molecule type" value="Genomic_DNA"/>
</dbReference>
<feature type="compositionally biased region" description="Polar residues" evidence="9">
    <location>
        <begin position="186"/>
        <end position="202"/>
    </location>
</feature>
<keyword evidence="3 10" id="KW-0812">Transmembrane</keyword>
<comment type="subcellular location">
    <subcellularLocation>
        <location evidence="1">Membrane</location>
        <topology evidence="1">Multi-pass membrane protein</topology>
    </subcellularLocation>
</comment>
<keyword evidence="5" id="KW-0813">Transport</keyword>
<evidence type="ECO:0000256" key="1">
    <source>
        <dbReference type="ARBA" id="ARBA00004141"/>
    </source>
</evidence>
<evidence type="ECO:0000256" key="10">
    <source>
        <dbReference type="SAM" id="Phobius"/>
    </source>
</evidence>
<keyword evidence="4 10" id="KW-1133">Transmembrane helix</keyword>
<organism evidence="12 13">
    <name type="scientific">Hibiscus sabdariffa</name>
    <name type="common">roselle</name>
    <dbReference type="NCBI Taxonomy" id="183260"/>
    <lineage>
        <taxon>Eukaryota</taxon>
        <taxon>Viridiplantae</taxon>
        <taxon>Streptophyta</taxon>
        <taxon>Embryophyta</taxon>
        <taxon>Tracheophyta</taxon>
        <taxon>Spermatophyta</taxon>
        <taxon>Magnoliopsida</taxon>
        <taxon>eudicotyledons</taxon>
        <taxon>Gunneridae</taxon>
        <taxon>Pentapetalae</taxon>
        <taxon>rosids</taxon>
        <taxon>malvids</taxon>
        <taxon>Malvales</taxon>
        <taxon>Malvaceae</taxon>
        <taxon>Malvoideae</taxon>
        <taxon>Hibiscus</taxon>
    </lineage>
</organism>
<protein>
    <recommendedName>
        <fullName evidence="8">Mechanosensitive ion channel protein</fullName>
    </recommendedName>
</protein>
<feature type="transmembrane region" description="Helical" evidence="10">
    <location>
        <begin position="655"/>
        <end position="675"/>
    </location>
</feature>
<evidence type="ECO:0000256" key="2">
    <source>
        <dbReference type="ARBA" id="ARBA00008017"/>
    </source>
</evidence>
<evidence type="ECO:0000259" key="11">
    <source>
        <dbReference type="Pfam" id="PF00924"/>
    </source>
</evidence>
<feature type="compositionally biased region" description="Basic and acidic residues" evidence="9">
    <location>
        <begin position="166"/>
        <end position="184"/>
    </location>
</feature>
<dbReference type="InterPro" id="IPR010920">
    <property type="entry name" value="LSM_dom_sf"/>
</dbReference>
<feature type="domain" description="Mechanosensitive ion channel MscS" evidence="11">
    <location>
        <begin position="706"/>
        <end position="763"/>
    </location>
</feature>
<evidence type="ECO:0000256" key="4">
    <source>
        <dbReference type="ARBA" id="ARBA00022989"/>
    </source>
</evidence>
<feature type="region of interest" description="Disordered" evidence="9">
    <location>
        <begin position="15"/>
        <end position="40"/>
    </location>
</feature>
<sequence>MAVDSADRKEFILKIDDKSNDDGNLSTSAAGSSVSGGGKVWGESNYDFWKGSEKLSSSNARKENGTGSSTGSVGNKESEEFEFMHSKQAAMEDPPSKLIGQFLHKQKASGKISLDMDLEMDELQQEQPRDGISVLSTVAETPSPSAAVLHHGVSFDHNSPRRRQSKGKEESSDSKEIDGVDRVVKCSSNSSVQRKSSLLASKTKSRLMDPPTPEKGTPKSAKTDVGKSGHVTRSGFLVKNMEEEDDDSLLEEDLPDEYKKDKFSVLVLLEWLSLALIIAALVCSLTIPYLRRKRMWDLMLWKWEVLVLVLICGRLVSGWIIRIIVFFIERNFLLRKRVLYFVYGVRKAVQNCLWLGLVLIAWHYLFDKKVQRETKGEVLRFFTKIMICLVLGVMLWLLKTLLVKVLASSFHVSTYFDRIQDSLFNQYIIETLSGPPLVEIQKVEEEEERLANEVANLQKAGATIPPGLKTSTLSSPHYARPIGSGLIQKSPRGKSPMISGVLSADRGEKDDKGITIDHLHKLNPKNVSAWNMKRLMNIIRHGALSTLDEQIQGSAQEDESATQIRSEYEAKVAARKIFRNVAKPGSKFIFLEDIERFLPDDEALKTMSLFEGASETQRINKKALKNWVVNAFRDRRALALTLNDTKTAVNRLHRMVDVLVGIIIAVIWLLILEIASSKVLVFISSQLLLVAFVFGNTCKTVFEAIIFLFVMHPFDVGDRCEIDDVQMVVEEMNILTTVFLRYDNQKIIIPNSVLATKAIHNYYRSPDMGDGVEFCIHVKTPAEKIGLMKKRILSYIEYKSDHWYPDPMIIFKELEELNRVRIAVWLTHRMNHQNMGERFARRALLVEEMVKIFNDLDIKYRLYPIDINVNSMPPVTYDRLPPNWSGPAS</sequence>
<dbReference type="Proteomes" id="UP001472677">
    <property type="component" value="Unassembled WGS sequence"/>
</dbReference>
<evidence type="ECO:0000256" key="3">
    <source>
        <dbReference type="ARBA" id="ARBA00022692"/>
    </source>
</evidence>
<reference evidence="12 13" key="1">
    <citation type="journal article" date="2024" name="G3 (Bethesda)">
        <title>Genome assembly of Hibiscus sabdariffa L. provides insights into metabolisms of medicinal natural products.</title>
        <authorList>
            <person name="Kim T."/>
        </authorList>
    </citation>
    <scope>NUCLEOTIDE SEQUENCE [LARGE SCALE GENOMIC DNA]</scope>
    <source>
        <strain evidence="12">TK-2024</strain>
        <tissue evidence="12">Old leaves</tissue>
    </source>
</reference>
<keyword evidence="13" id="KW-1185">Reference proteome</keyword>
<comment type="similarity">
    <text evidence="2 8">Belongs to the MscS (TC 1.A.23) family.</text>
</comment>
<feature type="transmembrane region" description="Helical" evidence="10">
    <location>
        <begin position="263"/>
        <end position="285"/>
    </location>
</feature>
<gene>
    <name evidence="12" type="ORF">V6N12_072698</name>
</gene>
<dbReference type="SUPFAM" id="SSF50182">
    <property type="entry name" value="Sm-like ribonucleoproteins"/>
    <property type="match status" value="1"/>
</dbReference>
<feature type="region of interest" description="Disordered" evidence="9">
    <location>
        <begin position="55"/>
        <end position="95"/>
    </location>
</feature>
<dbReference type="PANTHER" id="PTHR31618">
    <property type="entry name" value="MECHANOSENSITIVE ION CHANNEL PROTEIN 5"/>
    <property type="match status" value="1"/>
</dbReference>
<feature type="transmembrane region" description="Helical" evidence="10">
    <location>
        <begin position="378"/>
        <end position="398"/>
    </location>
</feature>
<dbReference type="Gene3D" id="2.30.30.60">
    <property type="match status" value="1"/>
</dbReference>